<accession>A0A4Y3TYR0</accession>
<protein>
    <submittedName>
        <fullName evidence="1">Flavin-nucleotide-binding protein</fullName>
    </submittedName>
</protein>
<dbReference type="RefSeq" id="WP_141377022.1">
    <property type="nucleotide sequence ID" value="NZ_BAPL01000012.1"/>
</dbReference>
<name>A0A4Y3TYR0_9PROT</name>
<dbReference type="Proteomes" id="UP000317730">
    <property type="component" value="Unassembled WGS sequence"/>
</dbReference>
<keyword evidence="2" id="KW-1185">Reference proteome</keyword>
<reference evidence="1 2" key="1">
    <citation type="submission" date="2019-06" db="EMBL/GenBank/DDBJ databases">
        <title>Whole genome shotgun sequence of Acetobacter peroxydans NBRC 13755.</title>
        <authorList>
            <person name="Hosoyama A."/>
            <person name="Uohara A."/>
            <person name="Ohji S."/>
            <person name="Ichikawa N."/>
        </authorList>
    </citation>
    <scope>NUCLEOTIDE SEQUENCE [LARGE SCALE GENOMIC DNA]</scope>
    <source>
        <strain evidence="1 2">NBRC 13755</strain>
    </source>
</reference>
<dbReference type="EMBL" id="BJMV01000010">
    <property type="protein sequence ID" value="GEB86150.1"/>
    <property type="molecule type" value="Genomic_DNA"/>
</dbReference>
<dbReference type="PANTHER" id="PTHR34071">
    <property type="entry name" value="5-NITROIMIDAZOLE ANTIBIOTICS RESISTANCE PROTEIN, NIMA-FAMILY-RELATED PROTEIN-RELATED"/>
    <property type="match status" value="1"/>
</dbReference>
<dbReference type="OrthoDB" id="116031at2"/>
<dbReference type="Gene3D" id="2.30.110.10">
    <property type="entry name" value="Electron Transport, Fmn-binding Protein, Chain A"/>
    <property type="match status" value="1"/>
</dbReference>
<dbReference type="InterPro" id="IPR012349">
    <property type="entry name" value="Split_barrel_FMN-bd"/>
</dbReference>
<dbReference type="PANTHER" id="PTHR34071:SF2">
    <property type="entry name" value="FLAVIN-NUCLEOTIDE-BINDING PROTEIN"/>
    <property type="match status" value="1"/>
</dbReference>
<dbReference type="InterPro" id="IPR024747">
    <property type="entry name" value="Pyridox_Oxase-rel"/>
</dbReference>
<evidence type="ECO:0000313" key="2">
    <source>
        <dbReference type="Proteomes" id="UP000317730"/>
    </source>
</evidence>
<dbReference type="SUPFAM" id="SSF50475">
    <property type="entry name" value="FMN-binding split barrel"/>
    <property type="match status" value="1"/>
</dbReference>
<evidence type="ECO:0000313" key="1">
    <source>
        <dbReference type="EMBL" id="GEB86150.1"/>
    </source>
</evidence>
<sequence length="219" mass="24425">MTEPASFPPPSDRTRVRRYHQIASYDPQTVHAILDAMPLCHVGYVHNGTPIVTPTLQWRDGDRIFWHASSASRMIDSVLEQDVCVTVSLYDGLVMARSAFSYNINHRSVMIFGRPEKLSETEKAEQLRNMVNKTIPGQWERLRPVTAQELKATTVLGLSITEASAKVRTGPPQDDEADRAFPVWAGVIPVRMQVLPPEPDPHNLPGLEPPAEIASFHIG</sequence>
<proteinExistence type="predicted"/>
<dbReference type="Pfam" id="PF12900">
    <property type="entry name" value="Pyridox_ox_2"/>
    <property type="match status" value="1"/>
</dbReference>
<gene>
    <name evidence="1" type="ORF">APE01nite_19470</name>
</gene>
<comment type="caution">
    <text evidence="1">The sequence shown here is derived from an EMBL/GenBank/DDBJ whole genome shotgun (WGS) entry which is preliminary data.</text>
</comment>
<organism evidence="1 2">
    <name type="scientific">Acetobacter peroxydans</name>
    <dbReference type="NCBI Taxonomy" id="104098"/>
    <lineage>
        <taxon>Bacteria</taxon>
        <taxon>Pseudomonadati</taxon>
        <taxon>Pseudomonadota</taxon>
        <taxon>Alphaproteobacteria</taxon>
        <taxon>Acetobacterales</taxon>
        <taxon>Acetobacteraceae</taxon>
        <taxon>Acetobacter</taxon>
    </lineage>
</organism>
<dbReference type="AlphaFoldDB" id="A0A4Y3TYR0"/>